<dbReference type="Gene3D" id="3.90.550.10">
    <property type="entry name" value="Spore Coat Polysaccharide Biosynthesis Protein SpsA, Chain A"/>
    <property type="match status" value="1"/>
</dbReference>
<evidence type="ECO:0000256" key="5">
    <source>
        <dbReference type="SAM" id="Phobius"/>
    </source>
</evidence>
<evidence type="ECO:0000256" key="1">
    <source>
        <dbReference type="ARBA" id="ARBA00004370"/>
    </source>
</evidence>
<dbReference type="SUPFAM" id="SSF53448">
    <property type="entry name" value="Nucleotide-diphospho-sugar transferases"/>
    <property type="match status" value="1"/>
</dbReference>
<dbReference type="InterPro" id="IPR015338">
    <property type="entry name" value="GT64_dom"/>
</dbReference>
<proteinExistence type="predicted"/>
<accession>A0A9P9IS71</accession>
<organism evidence="7 8">
    <name type="scientific">Dactylonectria macrodidyma</name>
    <dbReference type="NCBI Taxonomy" id="307937"/>
    <lineage>
        <taxon>Eukaryota</taxon>
        <taxon>Fungi</taxon>
        <taxon>Dikarya</taxon>
        <taxon>Ascomycota</taxon>
        <taxon>Pezizomycotina</taxon>
        <taxon>Sordariomycetes</taxon>
        <taxon>Hypocreomycetidae</taxon>
        <taxon>Hypocreales</taxon>
        <taxon>Nectriaceae</taxon>
        <taxon>Dactylonectria</taxon>
    </lineage>
</organism>
<dbReference type="GO" id="GO:0016020">
    <property type="term" value="C:membrane"/>
    <property type="evidence" value="ECO:0007669"/>
    <property type="project" value="UniProtKB-SubCell"/>
</dbReference>
<sequence length="350" mass="39534">MGHVATSSPTVAGWLASLSRWLSRKGAFTILAMSISCLCLFFLAGALPDVQQQSTDSSFAHVDTTSLAGLPECPERRRNVTSPGIWNAAEARYQDLMDDKFTIAILAYKRPVMLDETLHFLTRERVPSLHGILVIWNDQDTPPPEDYIAANDVVVRFKTTPRNSMTMKFIPYPEYSTKAILLHDGDVHYELADMEFAFQTWRKRGQFQITGAFARCMDLDKEGDLPTYGCVDASYYNMVLTGLLFTHIAFLDYFSSSDPLATRLREYVDDVFDCDDIAFNYVAQMLSCEGPYQVTGQMRAFDAHPASSISAGPEHMAMRWKCARDFEGLFGYMPLKRTTEHLVRGAMGWR</sequence>
<keyword evidence="5" id="KW-1133">Transmembrane helix</keyword>
<name>A0A9P9IS71_9HYPO</name>
<dbReference type="Pfam" id="PF09258">
    <property type="entry name" value="Glyco_transf_64"/>
    <property type="match status" value="1"/>
</dbReference>
<keyword evidence="2" id="KW-0808">Transferase</keyword>
<keyword evidence="8" id="KW-1185">Reference proteome</keyword>
<feature type="domain" description="Glycosyl transferase 64" evidence="6">
    <location>
        <begin position="101"/>
        <end position="339"/>
    </location>
</feature>
<evidence type="ECO:0000259" key="6">
    <source>
        <dbReference type="Pfam" id="PF09258"/>
    </source>
</evidence>
<comment type="subcellular location">
    <subcellularLocation>
        <location evidence="1">Membrane</location>
    </subcellularLocation>
</comment>
<dbReference type="AlphaFoldDB" id="A0A9P9IS71"/>
<evidence type="ECO:0000256" key="2">
    <source>
        <dbReference type="ARBA" id="ARBA00022679"/>
    </source>
</evidence>
<dbReference type="PANTHER" id="PTHR48261:SF2">
    <property type="entry name" value="ACETYLGLUCOSAMINYLTRANSFERASE"/>
    <property type="match status" value="1"/>
</dbReference>
<dbReference type="PANTHER" id="PTHR48261">
    <property type="entry name" value="ACETYLGLUCOSAMINYLTRANSFERASE"/>
    <property type="match status" value="1"/>
</dbReference>
<gene>
    <name evidence="7" type="ORF">EDB81DRAFT_907306</name>
</gene>
<keyword evidence="3 5" id="KW-0472">Membrane</keyword>
<dbReference type="OrthoDB" id="1733656at2759"/>
<evidence type="ECO:0000313" key="7">
    <source>
        <dbReference type="EMBL" id="KAH7129245.1"/>
    </source>
</evidence>
<keyword evidence="4" id="KW-1015">Disulfide bond</keyword>
<evidence type="ECO:0000313" key="8">
    <source>
        <dbReference type="Proteomes" id="UP000738349"/>
    </source>
</evidence>
<dbReference type="InterPro" id="IPR004263">
    <property type="entry name" value="Exostosin"/>
</dbReference>
<dbReference type="Proteomes" id="UP000738349">
    <property type="component" value="Unassembled WGS sequence"/>
</dbReference>
<feature type="transmembrane region" description="Helical" evidence="5">
    <location>
        <begin position="27"/>
        <end position="47"/>
    </location>
</feature>
<dbReference type="GO" id="GO:0016757">
    <property type="term" value="F:glycosyltransferase activity"/>
    <property type="evidence" value="ECO:0007669"/>
    <property type="project" value="InterPro"/>
</dbReference>
<evidence type="ECO:0000256" key="3">
    <source>
        <dbReference type="ARBA" id="ARBA00023136"/>
    </source>
</evidence>
<reference evidence="7" key="1">
    <citation type="journal article" date="2021" name="Nat. Commun.">
        <title>Genetic determinants of endophytism in the Arabidopsis root mycobiome.</title>
        <authorList>
            <person name="Mesny F."/>
            <person name="Miyauchi S."/>
            <person name="Thiergart T."/>
            <person name="Pickel B."/>
            <person name="Atanasova L."/>
            <person name="Karlsson M."/>
            <person name="Huettel B."/>
            <person name="Barry K.W."/>
            <person name="Haridas S."/>
            <person name="Chen C."/>
            <person name="Bauer D."/>
            <person name="Andreopoulos W."/>
            <person name="Pangilinan J."/>
            <person name="LaButti K."/>
            <person name="Riley R."/>
            <person name="Lipzen A."/>
            <person name="Clum A."/>
            <person name="Drula E."/>
            <person name="Henrissat B."/>
            <person name="Kohler A."/>
            <person name="Grigoriev I.V."/>
            <person name="Martin F.M."/>
            <person name="Hacquard S."/>
        </authorList>
    </citation>
    <scope>NUCLEOTIDE SEQUENCE</scope>
    <source>
        <strain evidence="7">MPI-CAGE-AT-0147</strain>
    </source>
</reference>
<comment type="caution">
    <text evidence="7">The sequence shown here is derived from an EMBL/GenBank/DDBJ whole genome shotgun (WGS) entry which is preliminary data.</text>
</comment>
<dbReference type="InterPro" id="IPR029044">
    <property type="entry name" value="Nucleotide-diphossugar_trans"/>
</dbReference>
<keyword evidence="5" id="KW-0812">Transmembrane</keyword>
<evidence type="ECO:0000256" key="4">
    <source>
        <dbReference type="ARBA" id="ARBA00023157"/>
    </source>
</evidence>
<dbReference type="EMBL" id="JAGMUV010000018">
    <property type="protein sequence ID" value="KAH7129245.1"/>
    <property type="molecule type" value="Genomic_DNA"/>
</dbReference>
<protein>
    <submittedName>
        <fullName evidence="7">Glycosyltransferase family 64 protein</fullName>
    </submittedName>
</protein>